<dbReference type="OrthoDB" id="5379086at2759"/>
<organism evidence="1 2">
    <name type="scientific">Trichodelitschia bisporula</name>
    <dbReference type="NCBI Taxonomy" id="703511"/>
    <lineage>
        <taxon>Eukaryota</taxon>
        <taxon>Fungi</taxon>
        <taxon>Dikarya</taxon>
        <taxon>Ascomycota</taxon>
        <taxon>Pezizomycotina</taxon>
        <taxon>Dothideomycetes</taxon>
        <taxon>Dothideomycetes incertae sedis</taxon>
        <taxon>Phaeotrichales</taxon>
        <taxon>Phaeotrichaceae</taxon>
        <taxon>Trichodelitschia</taxon>
    </lineage>
</organism>
<accession>A0A6G1HMV4</accession>
<keyword evidence="2" id="KW-1185">Reference proteome</keyword>
<gene>
    <name evidence="1" type="ORF">EJ06DRAFT_482544</name>
</gene>
<dbReference type="EMBL" id="ML996704">
    <property type="protein sequence ID" value="KAF2397167.1"/>
    <property type="molecule type" value="Genomic_DNA"/>
</dbReference>
<evidence type="ECO:0000313" key="2">
    <source>
        <dbReference type="Proteomes" id="UP000799640"/>
    </source>
</evidence>
<name>A0A6G1HMV4_9PEZI</name>
<protein>
    <submittedName>
        <fullName evidence="1">Uncharacterized protein</fullName>
    </submittedName>
</protein>
<proteinExistence type="predicted"/>
<evidence type="ECO:0000313" key="1">
    <source>
        <dbReference type="EMBL" id="KAF2397167.1"/>
    </source>
</evidence>
<dbReference type="AlphaFoldDB" id="A0A6G1HMV4"/>
<dbReference type="Proteomes" id="UP000799640">
    <property type="component" value="Unassembled WGS sequence"/>
</dbReference>
<sequence>MHIEHELLGRTYVNDETMLGDPISDIPRTNFYVTEDGYAWDMEELAQAITANSGVMRNPLSKQMFAANDIRAIVQHPLGKALAALQIEQSRLKQGVRDKTIDEMNKLWPVLLKDQSDNALDSRKATDEFLAYVATLPQAEQTALDGLRVPARDSHTGMAYDTTIGEAVRDAQGNRTCFHKTGDFIRQAAAHLRKQH</sequence>
<reference evidence="1" key="1">
    <citation type="journal article" date="2020" name="Stud. Mycol.">
        <title>101 Dothideomycetes genomes: a test case for predicting lifestyles and emergence of pathogens.</title>
        <authorList>
            <person name="Haridas S."/>
            <person name="Albert R."/>
            <person name="Binder M."/>
            <person name="Bloem J."/>
            <person name="Labutti K."/>
            <person name="Salamov A."/>
            <person name="Andreopoulos B."/>
            <person name="Baker S."/>
            <person name="Barry K."/>
            <person name="Bills G."/>
            <person name="Bluhm B."/>
            <person name="Cannon C."/>
            <person name="Castanera R."/>
            <person name="Culley D."/>
            <person name="Daum C."/>
            <person name="Ezra D."/>
            <person name="Gonzalez J."/>
            <person name="Henrissat B."/>
            <person name="Kuo A."/>
            <person name="Liang C."/>
            <person name="Lipzen A."/>
            <person name="Lutzoni F."/>
            <person name="Magnuson J."/>
            <person name="Mondo S."/>
            <person name="Nolan M."/>
            <person name="Ohm R."/>
            <person name="Pangilinan J."/>
            <person name="Park H.-J."/>
            <person name="Ramirez L."/>
            <person name="Alfaro M."/>
            <person name="Sun H."/>
            <person name="Tritt A."/>
            <person name="Yoshinaga Y."/>
            <person name="Zwiers L.-H."/>
            <person name="Turgeon B."/>
            <person name="Goodwin S."/>
            <person name="Spatafora J."/>
            <person name="Crous P."/>
            <person name="Grigoriev I."/>
        </authorList>
    </citation>
    <scope>NUCLEOTIDE SEQUENCE</scope>
    <source>
        <strain evidence="1">CBS 262.69</strain>
    </source>
</reference>